<dbReference type="SUPFAM" id="SSF56112">
    <property type="entry name" value="Protein kinase-like (PK-like)"/>
    <property type="match status" value="1"/>
</dbReference>
<sequence length="174" mass="19001">MEVGNLKGLRSLDLYDNMLSGELPRNLGKCESLEVPRLQGDSFQGTILLPFEILRGIQVLDLSRNNLLGKFPQYLEGLRLLNLNISFNDFEGMLPGGRVPFKNTSATLLLDNSKLCGSFGSVYKGVLDDGGALLVAIKVFNLLRQGASKSFIARSKALRNIRASNLVKIITACA</sequence>
<gene>
    <name evidence="7" type="ORF">L3X38_031746</name>
</gene>
<dbReference type="GO" id="GO:0016020">
    <property type="term" value="C:membrane"/>
    <property type="evidence" value="ECO:0007669"/>
    <property type="project" value="UniProtKB-SubCell"/>
</dbReference>
<comment type="subcellular location">
    <subcellularLocation>
        <location evidence="1">Membrane</location>
    </subcellularLocation>
</comment>
<reference evidence="7 8" key="1">
    <citation type="journal article" date="2022" name="G3 (Bethesda)">
        <title>Whole-genome sequence and methylome profiling of the almond [Prunus dulcis (Mill.) D.A. Webb] cultivar 'Nonpareil'.</title>
        <authorList>
            <person name="D'Amico-Willman K.M."/>
            <person name="Ouma W.Z."/>
            <person name="Meulia T."/>
            <person name="Sideli G.M."/>
            <person name="Gradziel T.M."/>
            <person name="Fresnedo-Ramirez J."/>
        </authorList>
    </citation>
    <scope>NUCLEOTIDE SEQUENCE [LARGE SCALE GENOMIC DNA]</scope>
    <source>
        <strain evidence="7">Clone GOH B32 T37-40</strain>
    </source>
</reference>
<dbReference type="SUPFAM" id="SSF52058">
    <property type="entry name" value="L domain-like"/>
    <property type="match status" value="1"/>
</dbReference>
<dbReference type="Proteomes" id="UP001054821">
    <property type="component" value="Chromosome 6"/>
</dbReference>
<dbReference type="Gene3D" id="3.30.200.20">
    <property type="entry name" value="Phosphorylase Kinase, domain 1"/>
    <property type="match status" value="1"/>
</dbReference>
<evidence type="ECO:0000256" key="6">
    <source>
        <dbReference type="ARBA" id="ARBA00023136"/>
    </source>
</evidence>
<evidence type="ECO:0000256" key="3">
    <source>
        <dbReference type="ARBA" id="ARBA00022692"/>
    </source>
</evidence>
<dbReference type="EMBL" id="JAJFAZ020000006">
    <property type="protein sequence ID" value="KAI5322674.1"/>
    <property type="molecule type" value="Genomic_DNA"/>
</dbReference>
<protein>
    <submittedName>
        <fullName evidence="7">Uncharacterized protein</fullName>
    </submittedName>
</protein>
<keyword evidence="2" id="KW-0433">Leucine-rich repeat</keyword>
<evidence type="ECO:0000256" key="1">
    <source>
        <dbReference type="ARBA" id="ARBA00004370"/>
    </source>
</evidence>
<dbReference type="InterPro" id="IPR032675">
    <property type="entry name" value="LRR_dom_sf"/>
</dbReference>
<keyword evidence="8" id="KW-1185">Reference proteome</keyword>
<keyword evidence="3" id="KW-0812">Transmembrane</keyword>
<dbReference type="Pfam" id="PF00560">
    <property type="entry name" value="LRR_1"/>
    <property type="match status" value="2"/>
</dbReference>
<dbReference type="Gene3D" id="3.80.10.10">
    <property type="entry name" value="Ribonuclease Inhibitor"/>
    <property type="match status" value="1"/>
</dbReference>
<dbReference type="InterPro" id="IPR051809">
    <property type="entry name" value="Plant_receptor-like_S/T_kinase"/>
</dbReference>
<keyword evidence="4" id="KW-0677">Repeat</keyword>
<dbReference type="InterPro" id="IPR011009">
    <property type="entry name" value="Kinase-like_dom_sf"/>
</dbReference>
<evidence type="ECO:0000313" key="7">
    <source>
        <dbReference type="EMBL" id="KAI5322674.1"/>
    </source>
</evidence>
<dbReference type="AlphaFoldDB" id="A0AAD4YVF3"/>
<evidence type="ECO:0000256" key="4">
    <source>
        <dbReference type="ARBA" id="ARBA00022737"/>
    </source>
</evidence>
<organism evidence="7 8">
    <name type="scientific">Prunus dulcis</name>
    <name type="common">Almond</name>
    <name type="synonym">Amygdalus dulcis</name>
    <dbReference type="NCBI Taxonomy" id="3755"/>
    <lineage>
        <taxon>Eukaryota</taxon>
        <taxon>Viridiplantae</taxon>
        <taxon>Streptophyta</taxon>
        <taxon>Embryophyta</taxon>
        <taxon>Tracheophyta</taxon>
        <taxon>Spermatophyta</taxon>
        <taxon>Magnoliopsida</taxon>
        <taxon>eudicotyledons</taxon>
        <taxon>Gunneridae</taxon>
        <taxon>Pentapetalae</taxon>
        <taxon>rosids</taxon>
        <taxon>fabids</taxon>
        <taxon>Rosales</taxon>
        <taxon>Rosaceae</taxon>
        <taxon>Amygdaloideae</taxon>
        <taxon>Amygdaleae</taxon>
        <taxon>Prunus</taxon>
    </lineage>
</organism>
<evidence type="ECO:0000313" key="8">
    <source>
        <dbReference type="Proteomes" id="UP001054821"/>
    </source>
</evidence>
<keyword evidence="6" id="KW-0472">Membrane</keyword>
<evidence type="ECO:0000256" key="2">
    <source>
        <dbReference type="ARBA" id="ARBA00022614"/>
    </source>
</evidence>
<comment type="caution">
    <text evidence="7">The sequence shown here is derived from an EMBL/GenBank/DDBJ whole genome shotgun (WGS) entry which is preliminary data.</text>
</comment>
<proteinExistence type="predicted"/>
<dbReference type="PANTHER" id="PTHR27008">
    <property type="entry name" value="OS04G0122200 PROTEIN"/>
    <property type="match status" value="1"/>
</dbReference>
<dbReference type="InterPro" id="IPR001611">
    <property type="entry name" value="Leu-rich_rpt"/>
</dbReference>
<dbReference type="PANTHER" id="PTHR27008:SF499">
    <property type="entry name" value="OS06G0581500 PROTEIN"/>
    <property type="match status" value="1"/>
</dbReference>
<keyword evidence="5" id="KW-1133">Transmembrane helix</keyword>
<evidence type="ECO:0000256" key="5">
    <source>
        <dbReference type="ARBA" id="ARBA00022989"/>
    </source>
</evidence>
<accession>A0AAD4YVF3</accession>
<name>A0AAD4YVF3_PRUDU</name>